<dbReference type="GO" id="GO:0016787">
    <property type="term" value="F:hydrolase activity"/>
    <property type="evidence" value="ECO:0007669"/>
    <property type="project" value="InterPro"/>
</dbReference>
<dbReference type="PANTHER" id="PTHR30580">
    <property type="entry name" value="PRIMOSOMAL PROTEIN N"/>
    <property type="match status" value="1"/>
</dbReference>
<dbReference type="AlphaFoldDB" id="A0A2R5HJ03"/>
<dbReference type="GO" id="GO:0009432">
    <property type="term" value="P:SOS response"/>
    <property type="evidence" value="ECO:0007669"/>
    <property type="project" value="UniProtKB-KW"/>
</dbReference>
<evidence type="ECO:0000259" key="6">
    <source>
        <dbReference type="PROSITE" id="PS51194"/>
    </source>
</evidence>
<evidence type="ECO:0000256" key="4">
    <source>
        <dbReference type="ARBA" id="ARBA00023236"/>
    </source>
</evidence>
<dbReference type="Gene3D" id="3.40.50.300">
    <property type="entry name" value="P-loop containing nucleotide triphosphate hydrolases"/>
    <property type="match status" value="2"/>
</dbReference>
<keyword evidence="4" id="KW-0227">DNA damage</keyword>
<evidence type="ECO:0000256" key="2">
    <source>
        <dbReference type="ARBA" id="ARBA00022840"/>
    </source>
</evidence>
<dbReference type="SMART" id="SM00490">
    <property type="entry name" value="HELICc"/>
    <property type="match status" value="1"/>
</dbReference>
<keyword evidence="8" id="KW-1185">Reference proteome</keyword>
<keyword evidence="3" id="KW-0238">DNA-binding</keyword>
<dbReference type="GO" id="GO:0006310">
    <property type="term" value="P:DNA recombination"/>
    <property type="evidence" value="ECO:0007669"/>
    <property type="project" value="TreeGrafter"/>
</dbReference>
<evidence type="ECO:0000259" key="5">
    <source>
        <dbReference type="PROSITE" id="PS51192"/>
    </source>
</evidence>
<dbReference type="EMBL" id="BFFO01000002">
    <property type="protein sequence ID" value="GBG96400.1"/>
    <property type="molecule type" value="Genomic_DNA"/>
</dbReference>
<evidence type="ECO:0000256" key="1">
    <source>
        <dbReference type="ARBA" id="ARBA00022741"/>
    </source>
</evidence>
<dbReference type="PANTHER" id="PTHR30580:SF1">
    <property type="entry name" value="COMF OPERON PROTEIN 1"/>
    <property type="match status" value="1"/>
</dbReference>
<feature type="domain" description="Helicase C-terminal" evidence="6">
    <location>
        <begin position="273"/>
        <end position="419"/>
    </location>
</feature>
<comment type="caution">
    <text evidence="7">The sequence shown here is derived from an EMBL/GenBank/DDBJ whole genome shotgun (WGS) entry which is preliminary data.</text>
</comment>
<dbReference type="GO" id="GO:0003677">
    <property type="term" value="F:DNA binding"/>
    <property type="evidence" value="ECO:0007669"/>
    <property type="project" value="UniProtKB-KW"/>
</dbReference>
<name>A0A2R5HJ03_9LACT</name>
<keyword evidence="4" id="KW-0742">SOS response</keyword>
<dbReference type="GO" id="GO:0006270">
    <property type="term" value="P:DNA replication initiation"/>
    <property type="evidence" value="ECO:0007669"/>
    <property type="project" value="TreeGrafter"/>
</dbReference>
<gene>
    <name evidence="7" type="primary">comFA</name>
    <name evidence="7" type="ORF">NtB2_00511</name>
</gene>
<dbReference type="PROSITE" id="PS51192">
    <property type="entry name" value="HELICASE_ATP_BIND_1"/>
    <property type="match status" value="1"/>
</dbReference>
<dbReference type="InterPro" id="IPR006935">
    <property type="entry name" value="Helicase/UvrB_N"/>
</dbReference>
<dbReference type="SMART" id="SM00487">
    <property type="entry name" value="DEXDc"/>
    <property type="match status" value="1"/>
</dbReference>
<dbReference type="InterPro" id="IPR001650">
    <property type="entry name" value="Helicase_C-like"/>
</dbReference>
<keyword evidence="2" id="KW-0067">ATP-binding</keyword>
<keyword evidence="1" id="KW-0547">Nucleotide-binding</keyword>
<proteinExistence type="predicted"/>
<evidence type="ECO:0000313" key="7">
    <source>
        <dbReference type="EMBL" id="GBG96400.1"/>
    </source>
</evidence>
<feature type="domain" description="Helicase ATP-binding" evidence="5">
    <location>
        <begin position="107"/>
        <end position="257"/>
    </location>
</feature>
<sequence>MKYLSGRLLLKKNLSSEELKIGHSELAGMIEVPDGKIRCQRCGSLHDKAGSRLPIGAYYCRTCIELGRVRSDEWLCNFPQADYPRQSYLVWQGELSLEQEDCSRQLKSLVLMPGKTWLHAVTGAGKTEMIYPAIDQVLQQGRTVALASPRVDVLIELHKRLSRDFSCEIPILYAESKDYFASPLVIASTHQLLRFREAFDLLIIDEVDAFPFVENPIFGEVLELARKADSHLLYMTATSHPSLELEVKQDDLYKIQLSRRFHGFPLVLPQLFWLSRFGKAYQRQRSSSFPLLIFVPDFKTGEDLAQKLGEVFVSSETPDRHELVEDFRSGKISVLISTTILERGVTFPKLDVFVYRADHFHFTAPVLVQIAGRVGRSRERPTGELCFFHKGKTLAMIRATAEIKGHNRGAFPKGGAKDEI</sequence>
<dbReference type="GO" id="GO:0005524">
    <property type="term" value="F:ATP binding"/>
    <property type="evidence" value="ECO:0007669"/>
    <property type="project" value="UniProtKB-KW"/>
</dbReference>
<evidence type="ECO:0000256" key="3">
    <source>
        <dbReference type="ARBA" id="ARBA00023125"/>
    </source>
</evidence>
<dbReference type="Pfam" id="PF00271">
    <property type="entry name" value="Helicase_C"/>
    <property type="match status" value="1"/>
</dbReference>
<evidence type="ECO:0000313" key="8">
    <source>
        <dbReference type="Proteomes" id="UP000245021"/>
    </source>
</evidence>
<dbReference type="GO" id="GO:0006302">
    <property type="term" value="P:double-strand break repair"/>
    <property type="evidence" value="ECO:0007669"/>
    <property type="project" value="TreeGrafter"/>
</dbReference>
<dbReference type="OrthoDB" id="2077914at2"/>
<dbReference type="Proteomes" id="UP000245021">
    <property type="component" value="Unassembled WGS sequence"/>
</dbReference>
<dbReference type="Pfam" id="PF04851">
    <property type="entry name" value="ResIII"/>
    <property type="match status" value="1"/>
</dbReference>
<dbReference type="InterPro" id="IPR027417">
    <property type="entry name" value="P-loop_NTPase"/>
</dbReference>
<reference evidence="7 8" key="1">
    <citation type="journal article" date="2018" name="Genome Announc.">
        <title>Draft Genome Sequence of Lactococcus sp. Strain NtB2 (JCM 32569), Isolated from the Gut of the Higher Termite Nasutitermes takasagoensis.</title>
        <authorList>
            <person name="Noda S."/>
            <person name="Aihara C."/>
            <person name="Yuki M."/>
            <person name="Ohkuma M."/>
        </authorList>
    </citation>
    <scope>NUCLEOTIDE SEQUENCE [LARGE SCALE GENOMIC DNA]</scope>
    <source>
        <strain evidence="7 8">NtB2</strain>
    </source>
</reference>
<dbReference type="InterPro" id="IPR014001">
    <property type="entry name" value="Helicase_ATP-bd"/>
</dbReference>
<dbReference type="SUPFAM" id="SSF52540">
    <property type="entry name" value="P-loop containing nucleoside triphosphate hydrolases"/>
    <property type="match status" value="1"/>
</dbReference>
<protein>
    <submittedName>
        <fullName evidence="7">Competence protein ComFA</fullName>
    </submittedName>
</protein>
<organism evidence="7 8">
    <name type="scientific">Lactococcus termiticola</name>
    <dbReference type="NCBI Taxonomy" id="2169526"/>
    <lineage>
        <taxon>Bacteria</taxon>
        <taxon>Bacillati</taxon>
        <taxon>Bacillota</taxon>
        <taxon>Bacilli</taxon>
        <taxon>Lactobacillales</taxon>
        <taxon>Streptococcaceae</taxon>
        <taxon>Lactococcus</taxon>
    </lineage>
</organism>
<accession>A0A2R5HJ03</accession>
<dbReference type="GO" id="GO:0043138">
    <property type="term" value="F:3'-5' DNA helicase activity"/>
    <property type="evidence" value="ECO:0007669"/>
    <property type="project" value="TreeGrafter"/>
</dbReference>
<dbReference type="PROSITE" id="PS51194">
    <property type="entry name" value="HELICASE_CTER"/>
    <property type="match status" value="1"/>
</dbReference>